<accession>X8EFA2</accession>
<dbReference type="AlphaFoldDB" id="X8EFA2"/>
<evidence type="ECO:0000256" key="1">
    <source>
        <dbReference type="SAM" id="MobiDB-lite"/>
    </source>
</evidence>
<dbReference type="PATRIC" id="fig|1299334.3.peg.249"/>
<evidence type="ECO:0000259" key="2">
    <source>
        <dbReference type="Pfam" id="PF03372"/>
    </source>
</evidence>
<comment type="caution">
    <text evidence="3">The sequence shown here is derived from an EMBL/GenBank/DDBJ whole genome shotgun (WGS) entry which is preliminary data.</text>
</comment>
<reference evidence="3" key="1">
    <citation type="submission" date="2014-01" db="EMBL/GenBank/DDBJ databases">
        <authorList>
            <person name="Brown-Elliot B."/>
            <person name="Wallace R."/>
            <person name="Lenaerts A."/>
            <person name="Ordway D."/>
            <person name="DeGroote M.A."/>
            <person name="Parker T."/>
            <person name="Sizemore C."/>
            <person name="Tallon L.J."/>
            <person name="Sadzewicz L.K."/>
            <person name="Sengamalay N."/>
            <person name="Fraser C.M."/>
            <person name="Hine E."/>
            <person name="Shefchek K.A."/>
            <person name="Das S.P."/>
            <person name="Tettelin H."/>
        </authorList>
    </citation>
    <scope>NUCLEOTIDE SEQUENCE [LARGE SCALE GENOMIC DNA]</scope>
    <source>
        <strain evidence="3">4042</strain>
    </source>
</reference>
<feature type="domain" description="Endonuclease/exonuclease/phosphatase" evidence="2">
    <location>
        <begin position="13"/>
        <end position="74"/>
    </location>
</feature>
<dbReference type="EMBL" id="JAOB01000005">
    <property type="protein sequence ID" value="EUA78520.1"/>
    <property type="molecule type" value="Genomic_DNA"/>
</dbReference>
<dbReference type="GO" id="GO:0004527">
    <property type="term" value="F:exonuclease activity"/>
    <property type="evidence" value="ECO:0007669"/>
    <property type="project" value="UniProtKB-KW"/>
</dbReference>
<proteinExistence type="predicted"/>
<gene>
    <name evidence="3" type="ORF">I553_3872</name>
</gene>
<protein>
    <submittedName>
        <fullName evidence="3">Endonuclease/exonuclease/phosphatase domain protein</fullName>
    </submittedName>
</protein>
<dbReference type="InterPro" id="IPR005135">
    <property type="entry name" value="Endo/exonuclease/phosphatase"/>
</dbReference>
<keyword evidence="3" id="KW-0269">Exonuclease</keyword>
<organism evidence="3">
    <name type="scientific">Mycobacterium xenopi 4042</name>
    <dbReference type="NCBI Taxonomy" id="1299334"/>
    <lineage>
        <taxon>Bacteria</taxon>
        <taxon>Bacillati</taxon>
        <taxon>Actinomycetota</taxon>
        <taxon>Actinomycetes</taxon>
        <taxon>Mycobacteriales</taxon>
        <taxon>Mycobacteriaceae</taxon>
        <taxon>Mycobacterium</taxon>
    </lineage>
</organism>
<keyword evidence="3" id="KW-0540">Nuclease</keyword>
<keyword evidence="3" id="KW-0255">Endonuclease</keyword>
<name>X8EFA2_MYCXE</name>
<feature type="region of interest" description="Disordered" evidence="1">
    <location>
        <begin position="64"/>
        <end position="102"/>
    </location>
</feature>
<keyword evidence="3" id="KW-0378">Hydrolase</keyword>
<evidence type="ECO:0000313" key="3">
    <source>
        <dbReference type="EMBL" id="EUA78520.1"/>
    </source>
</evidence>
<dbReference type="GO" id="GO:0004519">
    <property type="term" value="F:endonuclease activity"/>
    <property type="evidence" value="ECO:0007669"/>
    <property type="project" value="UniProtKB-KW"/>
</dbReference>
<dbReference type="Pfam" id="PF03372">
    <property type="entry name" value="Exo_endo_phos"/>
    <property type="match status" value="1"/>
</dbReference>
<feature type="region of interest" description="Disordered" evidence="1">
    <location>
        <begin position="1"/>
        <end position="33"/>
    </location>
</feature>
<sequence>MEPCPAAPAGARSTRLPQARVLMGDLNTGPRAPVRRTGLRLLAMAPTFPADNPDRQLDHILTDDAGCRPRVRGAPAGDLGSPAADRRSPSASRQVGTRRAEV</sequence>